<proteinExistence type="predicted"/>
<dbReference type="PROSITE" id="PS51184">
    <property type="entry name" value="JMJC"/>
    <property type="match status" value="1"/>
</dbReference>
<accession>A0A7S0F3M4</accession>
<protein>
    <recommendedName>
        <fullName evidence="1">JmjC domain-containing protein</fullName>
    </recommendedName>
</protein>
<dbReference type="AlphaFoldDB" id="A0A7S0F3M4"/>
<dbReference type="SUPFAM" id="SSF51197">
    <property type="entry name" value="Clavaminate synthase-like"/>
    <property type="match status" value="1"/>
</dbReference>
<dbReference type="GO" id="GO:0010468">
    <property type="term" value="P:regulation of gene expression"/>
    <property type="evidence" value="ECO:0007669"/>
    <property type="project" value="TreeGrafter"/>
</dbReference>
<gene>
    <name evidence="2" type="ORF">HPHI1048_LOCUS20099</name>
</gene>
<sequence>MQLKDSLGVAFEFKVEHLDKFYTLARFAEEESGRKKFFADKAKDANSVFWEHIHRTNSCTFLYGSDLTGTACSEDTGNWNLEKFSNDSLLGMIRSSGDPDICGVNLPMLYVGHAFAMFGWHIEDNALYSLNYMHKGSAKTWYGIPGHEAQSMEEVAKSLFERKDDPSCRLYQKL</sequence>
<dbReference type="Gene3D" id="2.60.120.650">
    <property type="entry name" value="Cupin"/>
    <property type="match status" value="1"/>
</dbReference>
<reference evidence="2" key="1">
    <citation type="submission" date="2021-01" db="EMBL/GenBank/DDBJ databases">
        <authorList>
            <person name="Corre E."/>
            <person name="Pelletier E."/>
            <person name="Niang G."/>
            <person name="Scheremetjew M."/>
            <person name="Finn R."/>
            <person name="Kale V."/>
            <person name="Holt S."/>
            <person name="Cochrane G."/>
            <person name="Meng A."/>
            <person name="Brown T."/>
            <person name="Cohen L."/>
        </authorList>
    </citation>
    <scope>NUCLEOTIDE SEQUENCE</scope>
    <source>
        <strain evidence="2">CCMP325</strain>
    </source>
</reference>
<dbReference type="InterPro" id="IPR003347">
    <property type="entry name" value="JmjC_dom"/>
</dbReference>
<dbReference type="EMBL" id="HBEO01029617">
    <property type="protein sequence ID" value="CAD8501818.1"/>
    <property type="molecule type" value="Transcribed_RNA"/>
</dbReference>
<dbReference type="GO" id="GO:0032452">
    <property type="term" value="F:histone demethylase activity"/>
    <property type="evidence" value="ECO:0007669"/>
    <property type="project" value="TreeGrafter"/>
</dbReference>
<evidence type="ECO:0000313" key="2">
    <source>
        <dbReference type="EMBL" id="CAD8501818.1"/>
    </source>
</evidence>
<dbReference type="PANTHER" id="PTHR10694">
    <property type="entry name" value="LYSINE-SPECIFIC DEMETHYLASE"/>
    <property type="match status" value="1"/>
</dbReference>
<name>A0A7S0F3M4_9CRYP</name>
<dbReference type="GO" id="GO:0005634">
    <property type="term" value="C:nucleus"/>
    <property type="evidence" value="ECO:0007669"/>
    <property type="project" value="TreeGrafter"/>
</dbReference>
<feature type="domain" description="JmjC" evidence="1">
    <location>
        <begin position="73"/>
        <end position="174"/>
    </location>
</feature>
<evidence type="ECO:0000259" key="1">
    <source>
        <dbReference type="PROSITE" id="PS51184"/>
    </source>
</evidence>
<organism evidence="2">
    <name type="scientific">Hanusia phi</name>
    <dbReference type="NCBI Taxonomy" id="3032"/>
    <lineage>
        <taxon>Eukaryota</taxon>
        <taxon>Cryptophyceae</taxon>
        <taxon>Pyrenomonadales</taxon>
        <taxon>Geminigeraceae</taxon>
        <taxon>Hanusia</taxon>
    </lineage>
</organism>
<dbReference type="Pfam" id="PF02373">
    <property type="entry name" value="JmjC"/>
    <property type="match status" value="1"/>
</dbReference>
<dbReference type="GO" id="GO:0000785">
    <property type="term" value="C:chromatin"/>
    <property type="evidence" value="ECO:0007669"/>
    <property type="project" value="TreeGrafter"/>
</dbReference>